<dbReference type="KEGG" id="ccp:CHC_T00002205001"/>
<evidence type="ECO:0000256" key="1">
    <source>
        <dbReference type="SAM" id="MobiDB-lite"/>
    </source>
</evidence>
<evidence type="ECO:0000313" key="2">
    <source>
        <dbReference type="EMBL" id="CDF33653.1"/>
    </source>
</evidence>
<reference evidence="3" key="1">
    <citation type="journal article" date="2013" name="Proc. Natl. Acad. Sci. U.S.A.">
        <title>Genome structure and metabolic features in the red seaweed Chondrus crispus shed light on evolution of the Archaeplastida.</title>
        <authorList>
            <person name="Collen J."/>
            <person name="Porcel B."/>
            <person name="Carre W."/>
            <person name="Ball S.G."/>
            <person name="Chaparro C."/>
            <person name="Tonon T."/>
            <person name="Barbeyron T."/>
            <person name="Michel G."/>
            <person name="Noel B."/>
            <person name="Valentin K."/>
            <person name="Elias M."/>
            <person name="Artiguenave F."/>
            <person name="Arun A."/>
            <person name="Aury J.M."/>
            <person name="Barbosa-Neto J.F."/>
            <person name="Bothwell J.H."/>
            <person name="Bouget F.Y."/>
            <person name="Brillet L."/>
            <person name="Cabello-Hurtado F."/>
            <person name="Capella-Gutierrez S."/>
            <person name="Charrier B."/>
            <person name="Cladiere L."/>
            <person name="Cock J.M."/>
            <person name="Coelho S.M."/>
            <person name="Colleoni C."/>
            <person name="Czjzek M."/>
            <person name="Da Silva C."/>
            <person name="Delage L."/>
            <person name="Denoeud F."/>
            <person name="Deschamps P."/>
            <person name="Dittami S.M."/>
            <person name="Gabaldon T."/>
            <person name="Gachon C.M."/>
            <person name="Groisillier A."/>
            <person name="Herve C."/>
            <person name="Jabbari K."/>
            <person name="Katinka M."/>
            <person name="Kloareg B."/>
            <person name="Kowalczyk N."/>
            <person name="Labadie K."/>
            <person name="Leblanc C."/>
            <person name="Lopez P.J."/>
            <person name="McLachlan D.H."/>
            <person name="Meslet-Cladiere L."/>
            <person name="Moustafa A."/>
            <person name="Nehr Z."/>
            <person name="Nyvall Collen P."/>
            <person name="Panaud O."/>
            <person name="Partensky F."/>
            <person name="Poulain J."/>
            <person name="Rensing S.A."/>
            <person name="Rousvoal S."/>
            <person name="Samson G."/>
            <person name="Symeonidi A."/>
            <person name="Weissenbach J."/>
            <person name="Zambounis A."/>
            <person name="Wincker P."/>
            <person name="Boyen C."/>
        </authorList>
    </citation>
    <scope>NUCLEOTIDE SEQUENCE [LARGE SCALE GENOMIC DNA]</scope>
    <source>
        <strain evidence="3">cv. Stackhouse</strain>
    </source>
</reference>
<keyword evidence="3" id="KW-1185">Reference proteome</keyword>
<dbReference type="Proteomes" id="UP000012073">
    <property type="component" value="Unassembled WGS sequence"/>
</dbReference>
<dbReference type="AlphaFoldDB" id="R7Q755"/>
<accession>R7Q755</accession>
<proteinExistence type="predicted"/>
<gene>
    <name evidence="2" type="ORF">CHC_T00002205001</name>
</gene>
<sequence length="290" mass="30773">MAPICCTVRSQFGSITGTRTSPSMVCTVVNKQCNTNLTISGCLNACLSIISLASVGGEGAEPTCRKGGTSSVSGVCNACVSSGQARRIDFKGSCPAQYAAQFLDLAKPLFFVVLDRLSQCLDTRGGNAFRQTLLTEIERVYCVDPSPSPTSTSSATPTASPSMSATPTISATSSPTPSSAVSVSPTISATSSPTPSSAVSVSPTISATSSPTPTRSPAKKPHGPRPGRNESACVRQLRRCVRGFRRRRLHGRRGRLNNIVRRCCRPFCKCRSARSRRCIRVCQISYSFDF</sequence>
<dbReference type="GeneID" id="17321189"/>
<feature type="compositionally biased region" description="Low complexity" evidence="1">
    <location>
        <begin position="149"/>
        <end position="216"/>
    </location>
</feature>
<feature type="region of interest" description="Disordered" evidence="1">
    <location>
        <begin position="145"/>
        <end position="231"/>
    </location>
</feature>
<protein>
    <submittedName>
        <fullName evidence="2">Uncharacterized protein</fullName>
    </submittedName>
</protein>
<dbReference type="EMBL" id="HG001653">
    <property type="protein sequence ID" value="CDF33653.1"/>
    <property type="molecule type" value="Genomic_DNA"/>
</dbReference>
<evidence type="ECO:0000313" key="3">
    <source>
        <dbReference type="Proteomes" id="UP000012073"/>
    </source>
</evidence>
<name>R7Q755_CHOCR</name>
<organism evidence="2 3">
    <name type="scientific">Chondrus crispus</name>
    <name type="common">Carrageen Irish moss</name>
    <name type="synonym">Polymorpha crispa</name>
    <dbReference type="NCBI Taxonomy" id="2769"/>
    <lineage>
        <taxon>Eukaryota</taxon>
        <taxon>Rhodophyta</taxon>
        <taxon>Florideophyceae</taxon>
        <taxon>Rhodymeniophycidae</taxon>
        <taxon>Gigartinales</taxon>
        <taxon>Gigartinaceae</taxon>
        <taxon>Chondrus</taxon>
    </lineage>
</organism>
<dbReference type="RefSeq" id="XP_005713472.1">
    <property type="nucleotide sequence ID" value="XM_005713415.1"/>
</dbReference>
<dbReference type="Gramene" id="CDF33653">
    <property type="protein sequence ID" value="CDF33653"/>
    <property type="gene ID" value="CHC_T00002205001"/>
</dbReference>